<evidence type="ECO:0000313" key="8">
    <source>
        <dbReference type="Proteomes" id="UP000491168"/>
    </source>
</evidence>
<dbReference type="AlphaFoldDB" id="A0A6A1KDG0"/>
<comment type="caution">
    <text evidence="7">The sequence shown here is derived from an EMBL/GenBank/DDBJ whole genome shotgun (WGS) entry which is preliminary data.</text>
</comment>
<dbReference type="InterPro" id="IPR024607">
    <property type="entry name" value="Sulfatase_CS"/>
</dbReference>
<evidence type="ECO:0000256" key="1">
    <source>
        <dbReference type="ARBA" id="ARBA00008779"/>
    </source>
</evidence>
<dbReference type="InterPro" id="IPR000917">
    <property type="entry name" value="Sulfatase_N"/>
</dbReference>
<sequence length="497" mass="55724">MFWNNNMKNNRVLKNMFVMGGIASSAMGMAQHCPNVLVIMTDEHNFRTLGCYREQLPQEQAYPWGKGVKVKTPHIDALASRGALCLNYYATHPVSGPSRGCFMTGMYPQKNGVTANNLSLRDEVVTFAETLADNGYTTAYFGKWHLDGGDKPGWTPKRKFGFMDNRYMYNRGHWKKLSDEDGQPAVAAINKEGKLSENLLAGADENSFSTDFLADRALRFIEENKGKPFCCFLSIADPHGPNVVRAPYSTMYTEMKVGRPASASANVEGMPAWAKKSKRTIVDAGPQNGMAQYLGMVKCIDDNVGKVMRRLQELGLNENTIVIFTADHGDLLGEHGRDNKSVPFEASVKIPFIWTYPGRIPAGSLVKEAMNNTDFTPTLLKIMNIQSKVQYQGKEHSKAILGEKDDTGSITAFKGSNWIASTDGRYKLIYSTGLGEVPVLFDLLEDPNELVNIYHKKSSRKIIERLATYLRDYCTTCEEPMWQNEKIREELSLYFNE</sequence>
<dbReference type="Pfam" id="PF00884">
    <property type="entry name" value="Sulfatase"/>
    <property type="match status" value="1"/>
</dbReference>
<keyword evidence="2" id="KW-0479">Metal-binding</keyword>
<dbReference type="EMBL" id="VVYF01000026">
    <property type="protein sequence ID" value="KAA5486713.1"/>
    <property type="molecule type" value="Genomic_DNA"/>
</dbReference>
<dbReference type="PROSITE" id="PS00523">
    <property type="entry name" value="SULFATASE_1"/>
    <property type="match status" value="1"/>
</dbReference>
<evidence type="ECO:0000256" key="4">
    <source>
        <dbReference type="ARBA" id="ARBA00022837"/>
    </source>
</evidence>
<dbReference type="Proteomes" id="UP000491168">
    <property type="component" value="Unassembled WGS sequence"/>
</dbReference>
<feature type="modified residue" description="3-oxoalanine (Ser)" evidence="5">
    <location>
        <position position="95"/>
    </location>
</feature>
<feature type="domain" description="Sulfatase N-terminal" evidence="6">
    <location>
        <begin position="34"/>
        <end position="385"/>
    </location>
</feature>
<keyword evidence="4" id="KW-0106">Calcium</keyword>
<evidence type="ECO:0000313" key="7">
    <source>
        <dbReference type="EMBL" id="KAA5486713.1"/>
    </source>
</evidence>
<dbReference type="CDD" id="cd16034">
    <property type="entry name" value="sulfatase_like"/>
    <property type="match status" value="1"/>
</dbReference>
<evidence type="ECO:0000256" key="3">
    <source>
        <dbReference type="ARBA" id="ARBA00022801"/>
    </source>
</evidence>
<comment type="similarity">
    <text evidence="1">Belongs to the sulfatase family.</text>
</comment>
<gene>
    <name evidence="7" type="ORF">F2Y35_20555</name>
</gene>
<evidence type="ECO:0000256" key="2">
    <source>
        <dbReference type="ARBA" id="ARBA00022723"/>
    </source>
</evidence>
<dbReference type="GO" id="GO:0046872">
    <property type="term" value="F:metal ion binding"/>
    <property type="evidence" value="ECO:0007669"/>
    <property type="project" value="UniProtKB-KW"/>
</dbReference>
<dbReference type="SUPFAM" id="SSF53649">
    <property type="entry name" value="Alkaline phosphatase-like"/>
    <property type="match status" value="1"/>
</dbReference>
<dbReference type="PANTHER" id="PTHR42693:SF53">
    <property type="entry name" value="ENDO-4-O-SULFATASE"/>
    <property type="match status" value="1"/>
</dbReference>
<keyword evidence="3" id="KW-0378">Hydrolase</keyword>
<dbReference type="PANTHER" id="PTHR42693">
    <property type="entry name" value="ARYLSULFATASE FAMILY MEMBER"/>
    <property type="match status" value="1"/>
</dbReference>
<organism evidence="7 8">
    <name type="scientific">Bacteroides caccae</name>
    <dbReference type="NCBI Taxonomy" id="47678"/>
    <lineage>
        <taxon>Bacteria</taxon>
        <taxon>Pseudomonadati</taxon>
        <taxon>Bacteroidota</taxon>
        <taxon>Bacteroidia</taxon>
        <taxon>Bacteroidales</taxon>
        <taxon>Bacteroidaceae</taxon>
        <taxon>Bacteroides</taxon>
    </lineage>
</organism>
<dbReference type="InterPro" id="IPR050738">
    <property type="entry name" value="Sulfatase"/>
</dbReference>
<comment type="PTM">
    <text evidence="5">The conversion to 3-oxoalanine (also known as C-formylglycine, FGly), of a serine or cysteine residue in prokaryotes and of a cysteine residue in eukaryotes, is critical for catalytic activity.</text>
</comment>
<name>A0A6A1KDG0_9BACE</name>
<protein>
    <submittedName>
        <fullName evidence="7">Sulfatase</fullName>
    </submittedName>
</protein>
<proteinExistence type="inferred from homology"/>
<dbReference type="GO" id="GO:0004065">
    <property type="term" value="F:arylsulfatase activity"/>
    <property type="evidence" value="ECO:0007669"/>
    <property type="project" value="TreeGrafter"/>
</dbReference>
<dbReference type="Gene3D" id="3.40.720.10">
    <property type="entry name" value="Alkaline Phosphatase, subunit A"/>
    <property type="match status" value="1"/>
</dbReference>
<evidence type="ECO:0000259" key="6">
    <source>
        <dbReference type="Pfam" id="PF00884"/>
    </source>
</evidence>
<accession>A0A6A1KDG0</accession>
<reference evidence="7 8" key="1">
    <citation type="journal article" date="2019" name="Nat. Med.">
        <title>A library of human gut bacterial isolates paired with longitudinal multiomics data enables mechanistic microbiome research.</title>
        <authorList>
            <person name="Poyet M."/>
            <person name="Groussin M."/>
            <person name="Gibbons S.M."/>
            <person name="Avila-Pacheco J."/>
            <person name="Jiang X."/>
            <person name="Kearney S.M."/>
            <person name="Perrotta A.R."/>
            <person name="Berdy B."/>
            <person name="Zhao S."/>
            <person name="Lieberman T.D."/>
            <person name="Swanson P.K."/>
            <person name="Smith M."/>
            <person name="Roesemann S."/>
            <person name="Alexander J.E."/>
            <person name="Rich S.A."/>
            <person name="Livny J."/>
            <person name="Vlamakis H."/>
            <person name="Clish C."/>
            <person name="Bullock K."/>
            <person name="Deik A."/>
            <person name="Scott J."/>
            <person name="Pierce K.A."/>
            <person name="Xavier R.J."/>
            <person name="Alm E.J."/>
        </authorList>
    </citation>
    <scope>NUCLEOTIDE SEQUENCE [LARGE SCALE GENOMIC DNA]</scope>
    <source>
        <strain evidence="7 8">BIOML-A21</strain>
    </source>
</reference>
<evidence type="ECO:0000256" key="5">
    <source>
        <dbReference type="PIRSR" id="PIRSR600917-52"/>
    </source>
</evidence>
<dbReference type="InterPro" id="IPR017850">
    <property type="entry name" value="Alkaline_phosphatase_core_sf"/>
</dbReference>